<evidence type="ECO:0000313" key="3">
    <source>
        <dbReference type="Proteomes" id="UP000596739"/>
    </source>
</evidence>
<feature type="signal peptide" evidence="1">
    <location>
        <begin position="1"/>
        <end position="23"/>
    </location>
</feature>
<comment type="caution">
    <text evidence="2">The sequence shown here is derived from an EMBL/GenBank/DDBJ whole genome shotgun (WGS) entry which is preliminary data.</text>
</comment>
<gene>
    <name evidence="2" type="ORF">JHL18_03735</name>
</gene>
<evidence type="ECO:0000313" key="2">
    <source>
        <dbReference type="EMBL" id="MBK1809750.1"/>
    </source>
</evidence>
<protein>
    <submittedName>
        <fullName evidence="2">Cyclic lactone autoinducer peptide</fullName>
    </submittedName>
</protein>
<name>A0ABS1EK59_9CLOT</name>
<dbReference type="NCBIfam" id="TIGR04223">
    <property type="entry name" value="quorum_AgrD"/>
    <property type="match status" value="1"/>
</dbReference>
<dbReference type="RefSeq" id="WP_200266295.1">
    <property type="nucleotide sequence ID" value="NZ_JAENHN010000010.1"/>
</dbReference>
<accession>A0ABS1EK59</accession>
<dbReference type="Proteomes" id="UP000596739">
    <property type="component" value="Unassembled WGS sequence"/>
</dbReference>
<proteinExistence type="predicted"/>
<organism evidence="2 3">
    <name type="scientific">Clostridium yunnanense</name>
    <dbReference type="NCBI Taxonomy" id="2800325"/>
    <lineage>
        <taxon>Bacteria</taxon>
        <taxon>Bacillati</taxon>
        <taxon>Bacillota</taxon>
        <taxon>Clostridia</taxon>
        <taxon>Eubacteriales</taxon>
        <taxon>Clostridiaceae</taxon>
        <taxon>Clostridium</taxon>
    </lineage>
</organism>
<dbReference type="EMBL" id="JAENHN010000010">
    <property type="protein sequence ID" value="MBK1809750.1"/>
    <property type="molecule type" value="Genomic_DNA"/>
</dbReference>
<reference evidence="3" key="1">
    <citation type="submission" date="2021-01" db="EMBL/GenBank/DDBJ databases">
        <title>Genome public.</title>
        <authorList>
            <person name="Liu C."/>
            <person name="Sun Q."/>
        </authorList>
    </citation>
    <scope>NUCLEOTIDE SEQUENCE [LARGE SCALE GENOMIC DNA]</scope>
    <source>
        <strain evidence="3">YIM B02505</strain>
    </source>
</reference>
<evidence type="ECO:0000256" key="1">
    <source>
        <dbReference type="SAM" id="SignalP"/>
    </source>
</evidence>
<feature type="chain" id="PRO_5045638497" evidence="1">
    <location>
        <begin position="24"/>
        <end position="41"/>
    </location>
</feature>
<dbReference type="InterPro" id="IPR009229">
    <property type="entry name" value="AgrD"/>
</dbReference>
<keyword evidence="3" id="KW-1185">Reference proteome</keyword>
<sequence>MKRKLFSIVAVIATMVAAMVASSACMFFTYQPKEPECLREE</sequence>
<keyword evidence="1" id="KW-0732">Signal</keyword>
<dbReference type="PROSITE" id="PS51257">
    <property type="entry name" value="PROKAR_LIPOPROTEIN"/>
    <property type="match status" value="1"/>
</dbReference>